<dbReference type="AlphaFoldDB" id="A0A0J1IAU6"/>
<dbReference type="RefSeq" id="WP_047944098.1">
    <property type="nucleotide sequence ID" value="NZ_LDPH01000027.1"/>
</dbReference>
<accession>A0A0J1IAU6</accession>
<dbReference type="InterPro" id="IPR009660">
    <property type="entry name" value="Phage_A500_Gp15"/>
</dbReference>
<comment type="caution">
    <text evidence="1">The sequence shown here is derived from an EMBL/GenBank/DDBJ whole genome shotgun (WGS) entry which is preliminary data.</text>
</comment>
<dbReference type="Proteomes" id="UP000036045">
    <property type="component" value="Unassembled WGS sequence"/>
</dbReference>
<proteinExistence type="predicted"/>
<name>A0A0J1IAU6_NIACI</name>
<protein>
    <recommendedName>
        <fullName evidence="3">Bacteriophage Gp15 protein</fullName>
    </recommendedName>
</protein>
<evidence type="ECO:0008006" key="3">
    <source>
        <dbReference type="Google" id="ProtNLM"/>
    </source>
</evidence>
<gene>
    <name evidence="1" type="ORF">ABW02_20360</name>
</gene>
<sequence length="212" mass="25007">MFSLARKLQNSIDYNGVTYELKLAFDNVLLVFDVLKDENIDDLFKVDVVMDLLLTQTHELEDEQMVELYTLIMETVILQGKKQEVKRDLAGNVIDEDEDDKKLYSLEEDAQYIYASFLYDYQIDLIDQQGKMHWFKFNALLASLSDDTMFKRVIDIRQRMPNKHMTGEEKSNLMKLKQLYALKKSQEEIEFEAMDLAEKQAYIKQKMAERGE</sequence>
<organism evidence="1 2">
    <name type="scientific">Niallia circulans</name>
    <name type="common">Bacillus circulans</name>
    <dbReference type="NCBI Taxonomy" id="1397"/>
    <lineage>
        <taxon>Bacteria</taxon>
        <taxon>Bacillati</taxon>
        <taxon>Bacillota</taxon>
        <taxon>Bacilli</taxon>
        <taxon>Bacillales</taxon>
        <taxon>Bacillaceae</taxon>
        <taxon>Niallia</taxon>
    </lineage>
</organism>
<keyword evidence="2" id="KW-1185">Reference proteome</keyword>
<dbReference type="PATRIC" id="fig|1397.4.peg.2828"/>
<dbReference type="EMBL" id="LDPH01000027">
    <property type="protein sequence ID" value="KLV23081.1"/>
    <property type="molecule type" value="Genomic_DNA"/>
</dbReference>
<evidence type="ECO:0000313" key="1">
    <source>
        <dbReference type="EMBL" id="KLV23081.1"/>
    </source>
</evidence>
<reference evidence="1 2" key="1">
    <citation type="submission" date="2015-05" db="EMBL/GenBank/DDBJ databases">
        <title>Whole genome sequence and identification of bacterial endophytes from Costus igneus.</title>
        <authorList>
            <person name="Lee Y.P."/>
            <person name="Gan H.M."/>
            <person name="Eng W."/>
            <person name="Wheatley M.S."/>
            <person name="Caraballo A."/>
            <person name="Polter S."/>
            <person name="Savka M.A."/>
            <person name="Hudson A.O."/>
        </authorList>
    </citation>
    <scope>NUCLEOTIDE SEQUENCE [LARGE SCALE GENOMIC DNA]</scope>
    <source>
        <strain evidence="1 2">RIT379</strain>
    </source>
</reference>
<dbReference type="Pfam" id="PF06854">
    <property type="entry name" value="Phage_Gp15"/>
    <property type="match status" value="1"/>
</dbReference>
<evidence type="ECO:0000313" key="2">
    <source>
        <dbReference type="Proteomes" id="UP000036045"/>
    </source>
</evidence>